<dbReference type="KEGG" id="strg:SRT_05420"/>
<gene>
    <name evidence="1" type="ORF">SRT_05420</name>
</gene>
<dbReference type="AlphaFoldDB" id="A0A1L7LHW7"/>
<keyword evidence="2" id="KW-1185">Reference proteome</keyword>
<organism evidence="1 2">
    <name type="scientific">Streptococcus troglodytae</name>
    <dbReference type="NCBI Taxonomy" id="1111760"/>
    <lineage>
        <taxon>Bacteria</taxon>
        <taxon>Bacillati</taxon>
        <taxon>Bacillota</taxon>
        <taxon>Bacilli</taxon>
        <taxon>Lactobacillales</taxon>
        <taxon>Streptococcaceae</taxon>
        <taxon>Streptococcus</taxon>
    </lineage>
</organism>
<dbReference type="Proteomes" id="UP000217758">
    <property type="component" value="Chromosome"/>
</dbReference>
<protein>
    <submittedName>
        <fullName evidence="1">Uncharacterized protein</fullName>
    </submittedName>
</protein>
<sequence length="49" mass="5783">MTKKKNSKKEMIKIVYFDEPSASDYNVIKGGGQIDWTLEQIKKISKNYW</sequence>
<proteinExistence type="predicted"/>
<evidence type="ECO:0000313" key="2">
    <source>
        <dbReference type="Proteomes" id="UP000217758"/>
    </source>
</evidence>
<dbReference type="RefSeq" id="WP_223213970.1">
    <property type="nucleotide sequence ID" value="NZ_AP014612.1"/>
</dbReference>
<accession>A0A1L7LHW7</accession>
<name>A0A1L7LHW7_9STRE</name>
<evidence type="ECO:0000313" key="1">
    <source>
        <dbReference type="EMBL" id="BAQ23803.1"/>
    </source>
</evidence>
<reference evidence="1 2" key="1">
    <citation type="journal article" date="2016" name="Microbiol. Immunol.">
        <title>Complete genome sequence of Streptococcus troglodytae TKU31 isolated from the oral cavity of a chimpanzee (Pan troglodytes).</title>
        <authorList>
            <person name="Okamoto M."/>
            <person name="Naito M."/>
            <person name="Miyanohara M."/>
            <person name="Imai S."/>
            <person name="Nomura Y."/>
            <person name="Saito W."/>
            <person name="Momoi Y."/>
            <person name="Takada K."/>
            <person name="Miyabe-Nishiwaki T."/>
            <person name="Tomonaga M."/>
            <person name="Hanada N."/>
        </authorList>
    </citation>
    <scope>NUCLEOTIDE SEQUENCE [LARGE SCALE GENOMIC DNA]</scope>
    <source>
        <strain evidence="2">TKU 31</strain>
    </source>
</reference>
<dbReference type="EMBL" id="AP014612">
    <property type="protein sequence ID" value="BAQ23803.1"/>
    <property type="molecule type" value="Genomic_DNA"/>
</dbReference>